<dbReference type="PRINTS" id="PR00080">
    <property type="entry name" value="SDRFAMILY"/>
</dbReference>
<dbReference type="EMBL" id="BONV01000009">
    <property type="protein sequence ID" value="GIG79444.1"/>
    <property type="molecule type" value="Genomic_DNA"/>
</dbReference>
<dbReference type="PANTHER" id="PTHR43639:SF1">
    <property type="entry name" value="SHORT-CHAIN DEHYDROGENASE_REDUCTASE FAMILY PROTEIN"/>
    <property type="match status" value="1"/>
</dbReference>
<dbReference type="CDD" id="cd05233">
    <property type="entry name" value="SDR_c"/>
    <property type="match status" value="1"/>
</dbReference>
<proteinExistence type="inferred from homology"/>
<organism evidence="3 4">
    <name type="scientific">Planotetraspora kaengkrachanensis</name>
    <dbReference type="NCBI Taxonomy" id="575193"/>
    <lineage>
        <taxon>Bacteria</taxon>
        <taxon>Bacillati</taxon>
        <taxon>Actinomycetota</taxon>
        <taxon>Actinomycetes</taxon>
        <taxon>Streptosporangiales</taxon>
        <taxon>Streptosporangiaceae</taxon>
        <taxon>Planotetraspora</taxon>
    </lineage>
</organism>
<protein>
    <submittedName>
        <fullName evidence="3">Short-chain dehydrogenase</fullName>
    </submittedName>
</protein>
<evidence type="ECO:0000256" key="2">
    <source>
        <dbReference type="ARBA" id="ARBA00023002"/>
    </source>
</evidence>
<gene>
    <name evidence="3" type="ORF">Pka01_25710</name>
</gene>
<dbReference type="PANTHER" id="PTHR43639">
    <property type="entry name" value="OXIDOREDUCTASE, SHORT-CHAIN DEHYDROGENASE/REDUCTASE FAMILY (AFU_ORTHOLOGUE AFUA_5G02870)"/>
    <property type="match status" value="1"/>
</dbReference>
<accession>A0A8J3PSH4</accession>
<dbReference type="NCBIfam" id="NF005559">
    <property type="entry name" value="PRK07231.1"/>
    <property type="match status" value="1"/>
</dbReference>
<dbReference type="AlphaFoldDB" id="A0A8J3PSH4"/>
<dbReference type="Proteomes" id="UP000630097">
    <property type="component" value="Unassembled WGS sequence"/>
</dbReference>
<dbReference type="GO" id="GO:0016491">
    <property type="term" value="F:oxidoreductase activity"/>
    <property type="evidence" value="ECO:0007669"/>
    <property type="project" value="UniProtKB-KW"/>
</dbReference>
<dbReference type="InterPro" id="IPR002347">
    <property type="entry name" value="SDR_fam"/>
</dbReference>
<comment type="caution">
    <text evidence="3">The sequence shown here is derived from an EMBL/GenBank/DDBJ whole genome shotgun (WGS) entry which is preliminary data.</text>
</comment>
<dbReference type="InterPro" id="IPR036291">
    <property type="entry name" value="NAD(P)-bd_dom_sf"/>
</dbReference>
<evidence type="ECO:0000256" key="1">
    <source>
        <dbReference type="ARBA" id="ARBA00006484"/>
    </source>
</evidence>
<comment type="similarity">
    <text evidence="1">Belongs to the short-chain dehydrogenases/reductases (SDR) family.</text>
</comment>
<dbReference type="SUPFAM" id="SSF51735">
    <property type="entry name" value="NAD(P)-binding Rossmann-fold domains"/>
    <property type="match status" value="1"/>
</dbReference>
<evidence type="ECO:0000313" key="4">
    <source>
        <dbReference type="Proteomes" id="UP000630097"/>
    </source>
</evidence>
<dbReference type="PRINTS" id="PR00081">
    <property type="entry name" value="GDHRDH"/>
</dbReference>
<sequence length="256" mass="26232">MKGMTGRVATAELAGMGALVTGATSGIGREAARALAGLGAEVVLSGRDEVRGKQAVEDIRALGGRAHFVAADLRDEASARSLAHSATGLLGQVDVLVNNAGIYPFGPTTETSEPDFEAVYGVNVKAPYFLVAELAPAMAGRGRGSIVNVTTMVAEYGHAGYALYGSSKAAVVLLTKSWAAEFGPRGVRVNAVSPGPTRTEGTASMGDDLDALARTLPAGRPGTPEEIVEAITFLASPRSSFIHGATLHVDGGRWAV</sequence>
<dbReference type="Gene3D" id="3.40.50.720">
    <property type="entry name" value="NAD(P)-binding Rossmann-like Domain"/>
    <property type="match status" value="1"/>
</dbReference>
<name>A0A8J3PSH4_9ACTN</name>
<dbReference type="Pfam" id="PF13561">
    <property type="entry name" value="adh_short_C2"/>
    <property type="match status" value="1"/>
</dbReference>
<evidence type="ECO:0000313" key="3">
    <source>
        <dbReference type="EMBL" id="GIG79444.1"/>
    </source>
</evidence>
<keyword evidence="4" id="KW-1185">Reference proteome</keyword>
<reference evidence="3 4" key="1">
    <citation type="submission" date="2021-01" db="EMBL/GenBank/DDBJ databases">
        <title>Whole genome shotgun sequence of Planotetraspora kaengkrachanensis NBRC 104272.</title>
        <authorList>
            <person name="Komaki H."/>
            <person name="Tamura T."/>
        </authorList>
    </citation>
    <scope>NUCLEOTIDE SEQUENCE [LARGE SCALE GENOMIC DNA]</scope>
    <source>
        <strain evidence="3 4">NBRC 104272</strain>
    </source>
</reference>
<dbReference type="FunFam" id="3.40.50.720:FF:000084">
    <property type="entry name" value="Short-chain dehydrogenase reductase"/>
    <property type="match status" value="1"/>
</dbReference>
<keyword evidence="2" id="KW-0560">Oxidoreductase</keyword>